<evidence type="ECO:0000313" key="2">
    <source>
        <dbReference type="Proteomes" id="UP000000496"/>
    </source>
</evidence>
<reference key="1">
    <citation type="journal article" date="2011" name="Mol. Biol. Evol.">
        <title>Unity in variety -- the pan-genome of the Chlamydiae.</title>
        <authorList>
            <person name="Collingro A."/>
            <person name="Tischler P."/>
            <person name="Weinmaier T."/>
            <person name="Penz T."/>
            <person name="Heinz E."/>
            <person name="Brunham R.C."/>
            <person name="Read T.D."/>
            <person name="Bavoil P.M."/>
            <person name="Sachse K."/>
            <person name="Kahane S."/>
            <person name="Friedman M.G."/>
            <person name="Rattei T."/>
            <person name="Myers G.S.A."/>
            <person name="Horn M."/>
        </authorList>
    </citation>
    <scope>NUCLEOTIDE SEQUENCE</scope>
    <source>
        <strain>Z</strain>
    </source>
</reference>
<dbReference type="EMBL" id="FR872582">
    <property type="protein sequence ID" value="CCB89572.1"/>
    <property type="molecule type" value="Genomic_DNA"/>
</dbReference>
<sequence>MALIPLYSNNFKNWFWATRKLSEFVDFKWPNIRNMRSLKIGKLRCFGAAENPIFEVV</sequence>
<dbReference type="Proteomes" id="UP000000496">
    <property type="component" value="Chromosome gsn.131"/>
</dbReference>
<dbReference type="AlphaFoldDB" id="F8L9N5"/>
<protein>
    <submittedName>
        <fullName evidence="1">Uncharacterized protein</fullName>
    </submittedName>
</protein>
<dbReference type="STRING" id="331113.SNE_A16950"/>
<proteinExistence type="predicted"/>
<dbReference type="KEGG" id="sng:SNE_A16950"/>
<evidence type="ECO:0000313" key="1">
    <source>
        <dbReference type="EMBL" id="CCB89572.1"/>
    </source>
</evidence>
<organism evidence="1 2">
    <name type="scientific">Simkania negevensis (strain ATCC VR-1471 / DSM 27360 / Z)</name>
    <dbReference type="NCBI Taxonomy" id="331113"/>
    <lineage>
        <taxon>Bacteria</taxon>
        <taxon>Pseudomonadati</taxon>
        <taxon>Chlamydiota</taxon>
        <taxon>Chlamydiia</taxon>
        <taxon>Parachlamydiales</taxon>
        <taxon>Simkaniaceae</taxon>
        <taxon>Simkania</taxon>
    </lineage>
</organism>
<accession>F8L9N5</accession>
<gene>
    <name evidence="1" type="ordered locus">SNE_A16950</name>
</gene>
<dbReference type="HOGENOM" id="CLU_2994267_0_0_0"/>
<keyword evidence="2" id="KW-1185">Reference proteome</keyword>
<name>F8L9N5_SIMNZ</name>
<reference evidence="1 2" key="2">
    <citation type="journal article" date="2011" name="Mol. Biol. Evol.">
        <title>Unity in variety--the pan-genome of the Chlamydiae.</title>
        <authorList>
            <person name="Collingro A."/>
            <person name="Tischler P."/>
            <person name="Weinmaier T."/>
            <person name="Penz T."/>
            <person name="Heinz E."/>
            <person name="Brunham R.C."/>
            <person name="Read T.D."/>
            <person name="Bavoil P.M."/>
            <person name="Sachse K."/>
            <person name="Kahane S."/>
            <person name="Friedman M.G."/>
            <person name="Rattei T."/>
            <person name="Myers G.S."/>
            <person name="Horn M."/>
        </authorList>
    </citation>
    <scope>NUCLEOTIDE SEQUENCE [LARGE SCALE GENOMIC DNA]</scope>
    <source>
        <strain evidence="2">ATCC VR-1471 / Z</strain>
    </source>
</reference>